<protein>
    <submittedName>
        <fullName evidence="1">Uncharacterized protein</fullName>
    </submittedName>
</protein>
<accession>A0A1G9U3W1</accession>
<dbReference type="OrthoDB" id="980713at2"/>
<proteinExistence type="predicted"/>
<keyword evidence="2" id="KW-1185">Reference proteome</keyword>
<organism evidence="1 2">
    <name type="scientific">Pedobacter steynii</name>
    <dbReference type="NCBI Taxonomy" id="430522"/>
    <lineage>
        <taxon>Bacteria</taxon>
        <taxon>Pseudomonadati</taxon>
        <taxon>Bacteroidota</taxon>
        <taxon>Sphingobacteriia</taxon>
        <taxon>Sphingobacteriales</taxon>
        <taxon>Sphingobacteriaceae</taxon>
        <taxon>Pedobacter</taxon>
    </lineage>
</organism>
<dbReference type="EMBL" id="FNGY01000004">
    <property type="protein sequence ID" value="SDM54571.1"/>
    <property type="molecule type" value="Genomic_DNA"/>
</dbReference>
<dbReference type="AlphaFoldDB" id="A0A1G9U3W1"/>
<dbReference type="RefSeq" id="WP_074607097.1">
    <property type="nucleotide sequence ID" value="NZ_FNGY01000004.1"/>
</dbReference>
<reference evidence="2" key="1">
    <citation type="submission" date="2016-10" db="EMBL/GenBank/DDBJ databases">
        <authorList>
            <person name="Varghese N."/>
            <person name="Submissions S."/>
        </authorList>
    </citation>
    <scope>NUCLEOTIDE SEQUENCE [LARGE SCALE GENOMIC DNA]</scope>
    <source>
        <strain evidence="2">DSM 19110</strain>
    </source>
</reference>
<gene>
    <name evidence="1" type="ORF">SAMN05421820_10450</name>
</gene>
<dbReference type="Proteomes" id="UP000183200">
    <property type="component" value="Unassembled WGS sequence"/>
</dbReference>
<name>A0A1G9U3W1_9SPHI</name>
<evidence type="ECO:0000313" key="1">
    <source>
        <dbReference type="EMBL" id="SDM54571.1"/>
    </source>
</evidence>
<evidence type="ECO:0000313" key="2">
    <source>
        <dbReference type="Proteomes" id="UP000183200"/>
    </source>
</evidence>
<sequence length="146" mass="16646">MKKVLLIVFFTSVVVGGFILLGLYSVMPDFQTSSYAEDKLVFTNHRDTLYLKKRIDGNKEIIAISTSSDLKFDPDSSSMFIYDVSSTSLFYKQTADSLIIYTNALSEIPAKFTSRVKISQIELSNPEMMDLMDNKYYMKMGLKKLD</sequence>